<dbReference type="Proteomes" id="UP001501771">
    <property type="component" value="Unassembled WGS sequence"/>
</dbReference>
<evidence type="ECO:0000313" key="4">
    <source>
        <dbReference type="EMBL" id="GAA2151758.1"/>
    </source>
</evidence>
<keyword evidence="2" id="KW-0012">Acyltransferase</keyword>
<dbReference type="Pfam" id="PF00583">
    <property type="entry name" value="Acetyltransf_1"/>
    <property type="match status" value="1"/>
</dbReference>
<evidence type="ECO:0000256" key="2">
    <source>
        <dbReference type="ARBA" id="ARBA00023315"/>
    </source>
</evidence>
<reference evidence="4 5" key="1">
    <citation type="journal article" date="2019" name="Int. J. Syst. Evol. Microbiol.">
        <title>The Global Catalogue of Microorganisms (GCM) 10K type strain sequencing project: providing services to taxonomists for standard genome sequencing and annotation.</title>
        <authorList>
            <consortium name="The Broad Institute Genomics Platform"/>
            <consortium name="The Broad Institute Genome Sequencing Center for Infectious Disease"/>
            <person name="Wu L."/>
            <person name="Ma J."/>
        </authorList>
    </citation>
    <scope>NUCLEOTIDE SEQUENCE [LARGE SCALE GENOMIC DNA]</scope>
    <source>
        <strain evidence="4 5">JCM 16022</strain>
    </source>
</reference>
<comment type="caution">
    <text evidence="4">The sequence shown here is derived from an EMBL/GenBank/DDBJ whole genome shotgun (WGS) entry which is preliminary data.</text>
</comment>
<dbReference type="Gene3D" id="3.40.630.30">
    <property type="match status" value="1"/>
</dbReference>
<dbReference type="RefSeq" id="WP_344155046.1">
    <property type="nucleotide sequence ID" value="NZ_BAAAQR010000011.1"/>
</dbReference>
<dbReference type="SUPFAM" id="SSF55729">
    <property type="entry name" value="Acyl-CoA N-acyltransferases (Nat)"/>
    <property type="match status" value="1"/>
</dbReference>
<organism evidence="4 5">
    <name type="scientific">Nocardioides koreensis</name>
    <dbReference type="NCBI Taxonomy" id="433651"/>
    <lineage>
        <taxon>Bacteria</taxon>
        <taxon>Bacillati</taxon>
        <taxon>Actinomycetota</taxon>
        <taxon>Actinomycetes</taxon>
        <taxon>Propionibacteriales</taxon>
        <taxon>Nocardioidaceae</taxon>
        <taxon>Nocardioides</taxon>
    </lineage>
</organism>
<dbReference type="EMBL" id="BAAAQR010000011">
    <property type="protein sequence ID" value="GAA2151758.1"/>
    <property type="molecule type" value="Genomic_DNA"/>
</dbReference>
<gene>
    <name evidence="4" type="ORF">GCM10009844_34380</name>
</gene>
<accession>A0ABN3A108</accession>
<keyword evidence="5" id="KW-1185">Reference proteome</keyword>
<protein>
    <recommendedName>
        <fullName evidence="3">N-acetyltransferase domain-containing protein</fullName>
    </recommendedName>
</protein>
<sequence>MTIAWHLPRRPSARSRSQHVPVRLPGGGTVALRPLRGGETEPLQAVFDGMSVDSRAQRYFTPMTRLPAGLVAALADVDGDHHVAWVAVLGGRPVGVGRYLLDDAGVAEVAFEVTDASRGAGIGTILLDAVTTVAAARGVRRVRASVLPENQPSRRLVARLGVHLTLADGLLEGDGPLRLLDPPRVHRHAVVALACRVAAADGQDGPCEAVEA</sequence>
<dbReference type="CDD" id="cd04301">
    <property type="entry name" value="NAT_SF"/>
    <property type="match status" value="1"/>
</dbReference>
<evidence type="ECO:0000313" key="5">
    <source>
        <dbReference type="Proteomes" id="UP001501771"/>
    </source>
</evidence>
<dbReference type="PROSITE" id="PS51186">
    <property type="entry name" value="GNAT"/>
    <property type="match status" value="1"/>
</dbReference>
<dbReference type="InterPro" id="IPR050832">
    <property type="entry name" value="Bact_Acetyltransf"/>
</dbReference>
<feature type="domain" description="N-acetyltransferase" evidence="3">
    <location>
        <begin position="30"/>
        <end position="182"/>
    </location>
</feature>
<name>A0ABN3A108_9ACTN</name>
<proteinExistence type="predicted"/>
<dbReference type="PANTHER" id="PTHR43877">
    <property type="entry name" value="AMINOALKYLPHOSPHONATE N-ACETYLTRANSFERASE-RELATED-RELATED"/>
    <property type="match status" value="1"/>
</dbReference>
<evidence type="ECO:0000256" key="1">
    <source>
        <dbReference type="ARBA" id="ARBA00022679"/>
    </source>
</evidence>
<evidence type="ECO:0000259" key="3">
    <source>
        <dbReference type="PROSITE" id="PS51186"/>
    </source>
</evidence>
<dbReference type="InterPro" id="IPR016181">
    <property type="entry name" value="Acyl_CoA_acyltransferase"/>
</dbReference>
<keyword evidence="1" id="KW-0808">Transferase</keyword>
<dbReference type="InterPro" id="IPR000182">
    <property type="entry name" value="GNAT_dom"/>
</dbReference>